<comment type="caution">
    <text evidence="1">The sequence shown here is derived from an EMBL/GenBank/DDBJ whole genome shotgun (WGS) entry which is preliminary data.</text>
</comment>
<dbReference type="EMBL" id="JACSDZ010000006">
    <property type="protein sequence ID" value="KAF7401769.1"/>
    <property type="molecule type" value="Genomic_DNA"/>
</dbReference>
<dbReference type="AlphaFoldDB" id="A0A834K784"/>
<protein>
    <submittedName>
        <fullName evidence="1">Uncharacterized protein</fullName>
    </submittedName>
</protein>
<evidence type="ECO:0000313" key="1">
    <source>
        <dbReference type="EMBL" id="KAF7401769.1"/>
    </source>
</evidence>
<proteinExistence type="predicted"/>
<reference evidence="1" key="1">
    <citation type="journal article" date="2020" name="G3 (Bethesda)">
        <title>High-Quality Assemblies for Three Invasive Social Wasps from the &lt;i&gt;Vespula&lt;/i&gt; Genus.</title>
        <authorList>
            <person name="Harrop T.W.R."/>
            <person name="Guhlin J."/>
            <person name="McLaughlin G.M."/>
            <person name="Permina E."/>
            <person name="Stockwell P."/>
            <person name="Gilligan J."/>
            <person name="Le Lec M.F."/>
            <person name="Gruber M.A.M."/>
            <person name="Quinn O."/>
            <person name="Lovegrove M."/>
            <person name="Duncan E.J."/>
            <person name="Remnant E.J."/>
            <person name="Van Eeckhoven J."/>
            <person name="Graham B."/>
            <person name="Knapp R.A."/>
            <person name="Langford K.W."/>
            <person name="Kronenberg Z."/>
            <person name="Press M.O."/>
            <person name="Eacker S.M."/>
            <person name="Wilson-Rankin E.E."/>
            <person name="Purcell J."/>
            <person name="Lester P.J."/>
            <person name="Dearden P.K."/>
        </authorList>
    </citation>
    <scope>NUCLEOTIDE SEQUENCE</scope>
    <source>
        <strain evidence="1">Linc-1</strain>
    </source>
</reference>
<gene>
    <name evidence="1" type="ORF">HZH68_007589</name>
</gene>
<evidence type="ECO:0000313" key="2">
    <source>
        <dbReference type="Proteomes" id="UP000617340"/>
    </source>
</evidence>
<accession>A0A834K784</accession>
<organism evidence="1 2">
    <name type="scientific">Vespula germanica</name>
    <name type="common">German yellow jacket</name>
    <name type="synonym">Paravespula germanica</name>
    <dbReference type="NCBI Taxonomy" id="30212"/>
    <lineage>
        <taxon>Eukaryota</taxon>
        <taxon>Metazoa</taxon>
        <taxon>Ecdysozoa</taxon>
        <taxon>Arthropoda</taxon>
        <taxon>Hexapoda</taxon>
        <taxon>Insecta</taxon>
        <taxon>Pterygota</taxon>
        <taxon>Neoptera</taxon>
        <taxon>Endopterygota</taxon>
        <taxon>Hymenoptera</taxon>
        <taxon>Apocrita</taxon>
        <taxon>Aculeata</taxon>
        <taxon>Vespoidea</taxon>
        <taxon>Vespidae</taxon>
        <taxon>Vespinae</taxon>
        <taxon>Vespula</taxon>
    </lineage>
</organism>
<name>A0A834K784_VESGE</name>
<keyword evidence="2" id="KW-1185">Reference proteome</keyword>
<sequence>MKYEEVARCNAAFSLSSINTFWDKQGIGSTESAHENQDLYADHMMYEEDLYAGHMKYEEVARCNAAFCLSSITTFWDKQGIGSAESAHENQDLYAGHMMYEEVARSITSCSLIL</sequence>
<dbReference type="Proteomes" id="UP000617340">
    <property type="component" value="Unassembled WGS sequence"/>
</dbReference>